<name>A0ABN6TKC7_9STRE</name>
<dbReference type="RefSeq" id="WP_338618267.1">
    <property type="nucleotide sequence ID" value="NZ_AP026968.1"/>
</dbReference>
<keyword evidence="3" id="KW-1185">Reference proteome</keyword>
<evidence type="ECO:0008006" key="4">
    <source>
        <dbReference type="Google" id="ProtNLM"/>
    </source>
</evidence>
<organism evidence="2 3">
    <name type="scientific">Streptococcus parapneumoniae</name>
    <dbReference type="NCBI Taxonomy" id="2993430"/>
    <lineage>
        <taxon>Bacteria</taxon>
        <taxon>Bacillati</taxon>
        <taxon>Bacillota</taxon>
        <taxon>Bacilli</taxon>
        <taxon>Lactobacillales</taxon>
        <taxon>Streptococcaceae</taxon>
        <taxon>Streptococcus</taxon>
        <taxon>Streptococcus thalassemiae group</taxon>
    </lineage>
</organism>
<feature type="region of interest" description="Disordered" evidence="1">
    <location>
        <begin position="115"/>
        <end position="198"/>
    </location>
</feature>
<feature type="compositionally biased region" description="Polar residues" evidence="1">
    <location>
        <begin position="181"/>
        <end position="198"/>
    </location>
</feature>
<evidence type="ECO:0000313" key="2">
    <source>
        <dbReference type="EMBL" id="BDT64734.1"/>
    </source>
</evidence>
<sequence length="198" mass="21858">MSYELAIKPYLKGGENVTVVAIKMENKGRYSYEQCELLGDHTQDSEDALIQAVLELVRTELDPTSAIVKNQEQWAKTTEALERANQLMDGMQKVNLQNAQDIEDILARLEELEAQGEPDQGEKEEAEENAPQVTETENQAEEAEPAPAQPTTEQPVAEAPAQPTPAVEDNKESEKEDDISETTNQESPSEDNGGSNDE</sequence>
<evidence type="ECO:0000256" key="1">
    <source>
        <dbReference type="SAM" id="MobiDB-lite"/>
    </source>
</evidence>
<accession>A0ABN6TKC7</accession>
<reference evidence="2 3" key="1">
    <citation type="submission" date="2022-11" db="EMBL/GenBank/DDBJ databases">
        <title>Complete genome sequence of alpha-hemolytic streptococci isolated from Japan.</title>
        <authorList>
            <person name="Morita M."/>
            <person name="Chang B."/>
            <person name="Akeda Y."/>
        </authorList>
    </citation>
    <scope>NUCLEOTIDE SEQUENCE [LARGE SCALE GENOMIC DNA]</scope>
    <source>
        <strain evidence="2 3">SP4011</strain>
    </source>
</reference>
<feature type="compositionally biased region" description="Low complexity" evidence="1">
    <location>
        <begin position="145"/>
        <end position="155"/>
    </location>
</feature>
<dbReference type="EMBL" id="AP026968">
    <property type="protein sequence ID" value="BDT64734.1"/>
    <property type="molecule type" value="Genomic_DNA"/>
</dbReference>
<gene>
    <name evidence="2" type="ORF">SP4011_11510</name>
</gene>
<protein>
    <recommendedName>
        <fullName evidence="4">Phage protein</fullName>
    </recommendedName>
</protein>
<dbReference type="Proteomes" id="UP001378546">
    <property type="component" value="Chromosome"/>
</dbReference>
<evidence type="ECO:0000313" key="3">
    <source>
        <dbReference type="Proteomes" id="UP001378546"/>
    </source>
</evidence>
<proteinExistence type="predicted"/>